<dbReference type="InterPro" id="IPR036047">
    <property type="entry name" value="F-box-like_dom_sf"/>
</dbReference>
<evidence type="ECO:0000259" key="1">
    <source>
        <dbReference type="PROSITE" id="PS50181"/>
    </source>
</evidence>
<feature type="domain" description="F-box" evidence="1">
    <location>
        <begin position="3"/>
        <end position="52"/>
    </location>
</feature>
<dbReference type="SUPFAM" id="SSF81383">
    <property type="entry name" value="F-box domain"/>
    <property type="match status" value="1"/>
</dbReference>
<dbReference type="RefSeq" id="XP_007768632.1">
    <property type="nucleotide sequence ID" value="XM_007770442.1"/>
</dbReference>
<proteinExistence type="predicted"/>
<accession>A0A5M3MRQ1</accession>
<dbReference type="PROSITE" id="PS50181">
    <property type="entry name" value="FBOX"/>
    <property type="match status" value="1"/>
</dbReference>
<dbReference type="OrthoDB" id="3226064at2759"/>
<dbReference type="Proteomes" id="UP000053558">
    <property type="component" value="Unassembled WGS sequence"/>
</dbReference>
<dbReference type="OMA" id="YACSKVY"/>
<dbReference type="EMBL" id="JH711578">
    <property type="protein sequence ID" value="EIW81231.1"/>
    <property type="molecule type" value="Genomic_DNA"/>
</dbReference>
<evidence type="ECO:0000313" key="2">
    <source>
        <dbReference type="EMBL" id="EIW81231.1"/>
    </source>
</evidence>
<evidence type="ECO:0000313" key="3">
    <source>
        <dbReference type="Proteomes" id="UP000053558"/>
    </source>
</evidence>
<name>A0A5M3MRQ1_CONPW</name>
<reference evidence="3" key="1">
    <citation type="journal article" date="2012" name="Science">
        <title>The Paleozoic origin of enzymatic lignin decomposition reconstructed from 31 fungal genomes.</title>
        <authorList>
            <person name="Floudas D."/>
            <person name="Binder M."/>
            <person name="Riley R."/>
            <person name="Barry K."/>
            <person name="Blanchette R.A."/>
            <person name="Henrissat B."/>
            <person name="Martinez A.T."/>
            <person name="Otillar R."/>
            <person name="Spatafora J.W."/>
            <person name="Yadav J.S."/>
            <person name="Aerts A."/>
            <person name="Benoit I."/>
            <person name="Boyd A."/>
            <person name="Carlson A."/>
            <person name="Copeland A."/>
            <person name="Coutinho P.M."/>
            <person name="de Vries R.P."/>
            <person name="Ferreira P."/>
            <person name="Findley K."/>
            <person name="Foster B."/>
            <person name="Gaskell J."/>
            <person name="Glotzer D."/>
            <person name="Gorecki P."/>
            <person name="Heitman J."/>
            <person name="Hesse C."/>
            <person name="Hori C."/>
            <person name="Igarashi K."/>
            <person name="Jurgens J.A."/>
            <person name="Kallen N."/>
            <person name="Kersten P."/>
            <person name="Kohler A."/>
            <person name="Kuees U."/>
            <person name="Kumar T.K.A."/>
            <person name="Kuo A."/>
            <person name="LaButti K."/>
            <person name="Larrondo L.F."/>
            <person name="Lindquist E."/>
            <person name="Ling A."/>
            <person name="Lombard V."/>
            <person name="Lucas S."/>
            <person name="Lundell T."/>
            <person name="Martin R."/>
            <person name="McLaughlin D.J."/>
            <person name="Morgenstern I."/>
            <person name="Morin E."/>
            <person name="Murat C."/>
            <person name="Nagy L.G."/>
            <person name="Nolan M."/>
            <person name="Ohm R.A."/>
            <person name="Patyshakuliyeva A."/>
            <person name="Rokas A."/>
            <person name="Ruiz-Duenas F.J."/>
            <person name="Sabat G."/>
            <person name="Salamov A."/>
            <person name="Samejima M."/>
            <person name="Schmutz J."/>
            <person name="Slot J.C."/>
            <person name="St John F."/>
            <person name="Stenlid J."/>
            <person name="Sun H."/>
            <person name="Sun S."/>
            <person name="Syed K."/>
            <person name="Tsang A."/>
            <person name="Wiebenga A."/>
            <person name="Young D."/>
            <person name="Pisabarro A."/>
            <person name="Eastwood D.C."/>
            <person name="Martin F."/>
            <person name="Cullen D."/>
            <person name="Grigoriev I.V."/>
            <person name="Hibbett D.S."/>
        </authorList>
    </citation>
    <scope>NUCLEOTIDE SEQUENCE [LARGE SCALE GENOMIC DNA]</scope>
    <source>
        <strain evidence="3">RWD-64-598 SS2</strain>
    </source>
</reference>
<organism evidence="2 3">
    <name type="scientific">Coniophora puteana (strain RWD-64-598)</name>
    <name type="common">Brown rot fungus</name>
    <dbReference type="NCBI Taxonomy" id="741705"/>
    <lineage>
        <taxon>Eukaryota</taxon>
        <taxon>Fungi</taxon>
        <taxon>Dikarya</taxon>
        <taxon>Basidiomycota</taxon>
        <taxon>Agaricomycotina</taxon>
        <taxon>Agaricomycetes</taxon>
        <taxon>Agaricomycetidae</taxon>
        <taxon>Boletales</taxon>
        <taxon>Coniophorineae</taxon>
        <taxon>Coniophoraceae</taxon>
        <taxon>Coniophora</taxon>
    </lineage>
</organism>
<dbReference type="GeneID" id="19199810"/>
<dbReference type="InterPro" id="IPR001810">
    <property type="entry name" value="F-box_dom"/>
</dbReference>
<protein>
    <recommendedName>
        <fullName evidence="1">F-box domain-containing protein</fullName>
    </recommendedName>
</protein>
<dbReference type="CDD" id="cd09917">
    <property type="entry name" value="F-box_SF"/>
    <property type="match status" value="1"/>
</dbReference>
<dbReference type="KEGG" id="cput:CONPUDRAFT_124249"/>
<dbReference type="AlphaFoldDB" id="A0A5M3MRQ1"/>
<keyword evidence="3" id="KW-1185">Reference proteome</keyword>
<comment type="caution">
    <text evidence="2">The sequence shown here is derived from an EMBL/GenBank/DDBJ whole genome shotgun (WGS) entry which is preliminary data.</text>
</comment>
<dbReference type="Pfam" id="PF00646">
    <property type="entry name" value="F-box"/>
    <property type="match status" value="1"/>
</dbReference>
<gene>
    <name evidence="2" type="ORF">CONPUDRAFT_124249</name>
</gene>
<dbReference type="Gene3D" id="1.20.1280.50">
    <property type="match status" value="1"/>
</dbReference>
<sequence>MGGTAITDLPLELLEHILVICDPLDVAVASQVSRHFHDLVYGGTDDHFWRACYLAQAFDDPRYSVSYLGKPRTRVKWREELQRIVRARTVVKNVAVCRPDERLIIIQTLLDFVSYLPPIPSAESEHHSRNTLWLKELLRDGEFLTHQQWELAEEELQLRYKLHFWLGLTKRDGDTSARVDSRAFVYSFRNYRERNGWGPFRTDSSGLLNWRHLWAIEHTMALFLVGADEAGEATEIEDVSIEPCPLSLDFCQSIIPNGMNIAQEHDWAGVEGLWRVAYCFIDHQDLLVYNDPSLSEDDPLDTSLLETGEIAESYNDAEVYFRVIGIEEDPEHPGYPQINYVGELDGNFTIVGYVKISVDNEIWFHFRAGNQDQPVWSVDGVQVGGVRSTAGVVGSWATVFHESDDPVGPFWMQRIYGIIEE</sequence>